<sequence>MESRIQEALQYFEDFPGAKVAAVARLFHVPLGRLRYRLEGRQPKKGAAGHNTLLTRPEELAVCRYIDRLDNVGLSVRKEFVRDAANLILRERSSKAKAGNPPAVGQHWVSRFLTRYGYDSKKQKTLDSNRQVAEDIDKVNQYFQRLREIIETHGITPEDIWNMDETGFQLGVGKDQLIVTKRERAHYLAIPTNRESATAIEAISAAGRHCPGFLIMTGSKHMARWYAESVGLDEDTALGVSETGYSNDELSLEWIRHFDKHTASTAKGLKRLLILDGHGSHHTKEFIEYCDNHHIIPFGLPSHLTHILQPLDVCVFQPLKHYHAKALDLAVRDGCTNITKLEFLASIKDVRNHAFKRSTIFSAFQKTGIYPFNPHVVLQVLESRQPHNPTPEPQFPTGSSPFETPLTLRQVNKLANNIMEAVDEFPDLMASISTDIDRYVRGTLAMSTELVQTKRDLGRTKLAETVAKRRRAMKNKTLQTGGVLTVAEGRRMVQRRVDADLAAARRRVQAAEQRARNGYKRWFEATAKEARKWRTSGRLEPAAVYETDRRCRLLKRF</sequence>
<evidence type="ECO:0000256" key="1">
    <source>
        <dbReference type="ARBA" id="ARBA00023125"/>
    </source>
</evidence>
<dbReference type="GO" id="GO:0003677">
    <property type="term" value="F:DNA binding"/>
    <property type="evidence" value="ECO:0007669"/>
    <property type="project" value="UniProtKB-KW"/>
</dbReference>
<dbReference type="OrthoDB" id="5014592at2759"/>
<dbReference type="PANTHER" id="PTHR19303">
    <property type="entry name" value="TRANSPOSON"/>
    <property type="match status" value="1"/>
</dbReference>
<feature type="coiled-coil region" evidence="2">
    <location>
        <begin position="494"/>
        <end position="521"/>
    </location>
</feature>
<proteinExistence type="predicted"/>
<organism evidence="4 5">
    <name type="scientific">Pochonia chlamydosporia 170</name>
    <dbReference type="NCBI Taxonomy" id="1380566"/>
    <lineage>
        <taxon>Eukaryota</taxon>
        <taxon>Fungi</taxon>
        <taxon>Dikarya</taxon>
        <taxon>Ascomycota</taxon>
        <taxon>Pezizomycotina</taxon>
        <taxon>Sordariomycetes</taxon>
        <taxon>Hypocreomycetidae</taxon>
        <taxon>Hypocreales</taxon>
        <taxon>Clavicipitaceae</taxon>
        <taxon>Pochonia</taxon>
    </lineage>
</organism>
<name>A0A219ANK6_METCM</name>
<dbReference type="GeneID" id="33937197"/>
<feature type="domain" description="HTH CENPB-type" evidence="3">
    <location>
        <begin position="46"/>
        <end position="122"/>
    </location>
</feature>
<keyword evidence="5" id="KW-1185">Reference proteome</keyword>
<keyword evidence="1" id="KW-0238">DNA-binding</keyword>
<dbReference type="PANTHER" id="PTHR19303:SF74">
    <property type="entry name" value="POGO TRANSPOSABLE ELEMENT WITH KRAB DOMAIN"/>
    <property type="match status" value="1"/>
</dbReference>
<comment type="caution">
    <text evidence="4">The sequence shown here is derived from an EMBL/GenBank/DDBJ whole genome shotgun (WGS) entry which is preliminary data.</text>
</comment>
<dbReference type="KEGG" id="pchm:VFPPC_18415"/>
<evidence type="ECO:0000256" key="2">
    <source>
        <dbReference type="SAM" id="Coils"/>
    </source>
</evidence>
<evidence type="ECO:0000313" key="5">
    <source>
        <dbReference type="Proteomes" id="UP000078397"/>
    </source>
</evidence>
<reference evidence="4 5" key="1">
    <citation type="journal article" date="2016" name="PLoS Pathog.">
        <title>Biosynthesis of antibiotic leucinostatins in bio-control fungus Purpureocillium lilacinum and their inhibition on phytophthora revealed by genome mining.</title>
        <authorList>
            <person name="Wang G."/>
            <person name="Liu Z."/>
            <person name="Lin R."/>
            <person name="Li E."/>
            <person name="Mao Z."/>
            <person name="Ling J."/>
            <person name="Yang Y."/>
            <person name="Yin W.B."/>
            <person name="Xie B."/>
        </authorList>
    </citation>
    <scope>NUCLEOTIDE SEQUENCE [LARGE SCALE GENOMIC DNA]</scope>
    <source>
        <strain evidence="4">170</strain>
    </source>
</reference>
<keyword evidence="4" id="KW-0378">Hydrolase</keyword>
<dbReference type="GO" id="GO:0004519">
    <property type="term" value="F:endonuclease activity"/>
    <property type="evidence" value="ECO:0007669"/>
    <property type="project" value="UniProtKB-KW"/>
</dbReference>
<dbReference type="EMBL" id="LSBJ02000015">
    <property type="protein sequence ID" value="OWT42430.1"/>
    <property type="molecule type" value="Genomic_DNA"/>
</dbReference>
<accession>A0A219ANK6</accession>
<dbReference type="PROSITE" id="PS51253">
    <property type="entry name" value="HTH_CENPB"/>
    <property type="match status" value="1"/>
</dbReference>
<dbReference type="Proteomes" id="UP000078397">
    <property type="component" value="Unassembled WGS sequence"/>
</dbReference>
<evidence type="ECO:0000313" key="4">
    <source>
        <dbReference type="EMBL" id="OWT42430.1"/>
    </source>
</evidence>
<dbReference type="Pfam" id="PF03221">
    <property type="entry name" value="HTH_Tnp_Tc5"/>
    <property type="match status" value="1"/>
</dbReference>
<dbReference type="InterPro" id="IPR004875">
    <property type="entry name" value="DDE_SF_endonuclease_dom"/>
</dbReference>
<dbReference type="RefSeq" id="XP_022284952.1">
    <property type="nucleotide sequence ID" value="XM_022430030.1"/>
</dbReference>
<dbReference type="Pfam" id="PF03184">
    <property type="entry name" value="DDE_1"/>
    <property type="match status" value="1"/>
</dbReference>
<protein>
    <submittedName>
        <fullName evidence="4">DDE superfamily endonuclease domain-containing protein</fullName>
    </submittedName>
</protein>
<keyword evidence="4" id="KW-0255">Endonuclease</keyword>
<dbReference type="InterPro" id="IPR050863">
    <property type="entry name" value="CenT-Element_Derived"/>
</dbReference>
<dbReference type="InterPro" id="IPR006600">
    <property type="entry name" value="HTH_CenpB_DNA-bd_dom"/>
</dbReference>
<gene>
    <name evidence="4" type="ORF">VFPPC_18415</name>
</gene>
<dbReference type="AlphaFoldDB" id="A0A219ANK6"/>
<keyword evidence="4" id="KW-0540">Nuclease</keyword>
<keyword evidence="2" id="KW-0175">Coiled coil</keyword>
<dbReference type="STRING" id="1380566.A0A219ANK6"/>
<dbReference type="GO" id="GO:0005634">
    <property type="term" value="C:nucleus"/>
    <property type="evidence" value="ECO:0007669"/>
    <property type="project" value="TreeGrafter"/>
</dbReference>
<evidence type="ECO:0000259" key="3">
    <source>
        <dbReference type="PROSITE" id="PS51253"/>
    </source>
</evidence>